<dbReference type="InterPro" id="IPR045068">
    <property type="entry name" value="BACURD1-3"/>
</dbReference>
<accession>A0A0K9NXJ5</accession>
<dbReference type="AlphaFoldDB" id="A0A0K9NXJ5"/>
<dbReference type="OrthoDB" id="523518at2759"/>
<dbReference type="InterPro" id="IPR011333">
    <property type="entry name" value="SKP1/BTB/POZ_sf"/>
</dbReference>
<name>A0A0K9NXJ5_ZOSMR</name>
<comment type="pathway">
    <text evidence="1">Protein modification; protein ubiquitination.</text>
</comment>
<reference evidence="4" key="1">
    <citation type="journal article" date="2016" name="Nature">
        <title>The genome of the seagrass Zostera marina reveals angiosperm adaptation to the sea.</title>
        <authorList>
            <person name="Olsen J.L."/>
            <person name="Rouze P."/>
            <person name="Verhelst B."/>
            <person name="Lin Y.-C."/>
            <person name="Bayer T."/>
            <person name="Collen J."/>
            <person name="Dattolo E."/>
            <person name="De Paoli E."/>
            <person name="Dittami S."/>
            <person name="Maumus F."/>
            <person name="Michel G."/>
            <person name="Kersting A."/>
            <person name="Lauritano C."/>
            <person name="Lohaus R."/>
            <person name="Toepel M."/>
            <person name="Tonon T."/>
            <person name="Vanneste K."/>
            <person name="Amirebrahimi M."/>
            <person name="Brakel J."/>
            <person name="Bostroem C."/>
            <person name="Chovatia M."/>
            <person name="Grimwood J."/>
            <person name="Jenkins J.W."/>
            <person name="Jueterbock A."/>
            <person name="Mraz A."/>
            <person name="Stam W.T."/>
            <person name="Tice H."/>
            <person name="Bornberg-Bauer E."/>
            <person name="Green P.J."/>
            <person name="Pearson G.A."/>
            <person name="Procaccini G."/>
            <person name="Duarte C.M."/>
            <person name="Schmutz J."/>
            <person name="Reusch T.B.H."/>
            <person name="Van de Peer Y."/>
        </authorList>
    </citation>
    <scope>NUCLEOTIDE SEQUENCE [LARGE SCALE GENOMIC DNA]</scope>
    <source>
        <strain evidence="4">cv. Finnish</strain>
    </source>
</reference>
<dbReference type="SUPFAM" id="SSF54695">
    <property type="entry name" value="POZ domain"/>
    <property type="match status" value="1"/>
</dbReference>
<dbReference type="EMBL" id="LFYR01001572">
    <property type="protein sequence ID" value="KMZ60767.1"/>
    <property type="molecule type" value="Genomic_DNA"/>
</dbReference>
<gene>
    <name evidence="3" type="ORF">ZOSMA_5726G00010</name>
</gene>
<comment type="caution">
    <text evidence="3">The sequence shown here is derived from an EMBL/GenBank/DDBJ whole genome shotgun (WGS) entry which is preliminary data.</text>
</comment>
<dbReference type="Gene3D" id="3.30.710.10">
    <property type="entry name" value="Potassium Channel Kv1.1, Chain A"/>
    <property type="match status" value="1"/>
</dbReference>
<dbReference type="Proteomes" id="UP000036987">
    <property type="component" value="Unassembled WGS sequence"/>
</dbReference>
<evidence type="ECO:0000313" key="3">
    <source>
        <dbReference type="EMBL" id="KMZ60767.1"/>
    </source>
</evidence>
<keyword evidence="4" id="KW-1185">Reference proteome</keyword>
<sequence length="523" mass="59043">TLCRVKGSYLESLFSGHCECQRMFDGAYYIDRCGEHFSYVLDYLRHGTDVSLPKNALDRKELELEANYYGLKELAEMVGTPNVSIDAFLSPETLQIQKNEQEIRATIYNGTYDSSRKYQGLVRLFVGGHRNTPIQHQPGSLKDTVRILLTPKQCPRVGPFNTVSTVETFRACFNRFHGNVLSRLEPILCEEPLIIAGGSVLAALRGFNAVSNDVDLFVCTTDHREATRIARRVWLALALDNEHWVILRRNGVINMHLFVPPSGDVVEKVQVVLRLYESPAEVIYGFDCDCCACAYDGRDVYVTPRCYRSLETMTIILNPIHSRPNTPSYELRLAKYAQRGFNIGVPGFDAKRVDMAMLLGTKVSKMRGLGRLVCLAVGRMQMGDVSEHPLGVAFGVLLPDASGEDRENVQEMYESMLEYGATPCYEDDAFMEFVPDVYCGEEPETYCWMDDDAECFPGAMESRDSAWQQIENGGDDVPPLIPPNLSDAWSSWERSREYLNHLTNYDDLNTIYYLGAYGVEQEA</sequence>
<proteinExistence type="predicted"/>
<evidence type="ECO:0000256" key="1">
    <source>
        <dbReference type="ARBA" id="ARBA00004906"/>
    </source>
</evidence>
<evidence type="ECO:0000259" key="2">
    <source>
        <dbReference type="Pfam" id="PF02214"/>
    </source>
</evidence>
<dbReference type="CDD" id="cd18316">
    <property type="entry name" value="BTB_POZ_KCTD-like"/>
    <property type="match status" value="1"/>
</dbReference>
<dbReference type="Pfam" id="PF26128">
    <property type="entry name" value="Gad2"/>
    <property type="match status" value="1"/>
</dbReference>
<protein>
    <recommendedName>
        <fullName evidence="2">Potassium channel tetramerisation-type BTB domain-containing protein</fullName>
    </recommendedName>
</protein>
<dbReference type="GO" id="GO:0051260">
    <property type="term" value="P:protein homooligomerization"/>
    <property type="evidence" value="ECO:0007669"/>
    <property type="project" value="InterPro"/>
</dbReference>
<feature type="domain" description="Potassium channel tetramerisation-type BTB" evidence="2">
    <location>
        <begin position="1"/>
        <end position="74"/>
    </location>
</feature>
<dbReference type="PANTHER" id="PTHR11145">
    <property type="entry name" value="BTB/POZ DOMAIN-CONTAINING ADAPTER FOR CUL3-MEDIATED RHOA DEGRADATION PROTEIN FAMILY MEMBER"/>
    <property type="match status" value="1"/>
</dbReference>
<organism evidence="3 4">
    <name type="scientific">Zostera marina</name>
    <name type="common">Eelgrass</name>
    <dbReference type="NCBI Taxonomy" id="29655"/>
    <lineage>
        <taxon>Eukaryota</taxon>
        <taxon>Viridiplantae</taxon>
        <taxon>Streptophyta</taxon>
        <taxon>Embryophyta</taxon>
        <taxon>Tracheophyta</taxon>
        <taxon>Spermatophyta</taxon>
        <taxon>Magnoliopsida</taxon>
        <taxon>Liliopsida</taxon>
        <taxon>Zosteraceae</taxon>
        <taxon>Zostera</taxon>
    </lineage>
</organism>
<dbReference type="PANTHER" id="PTHR11145:SF8">
    <property type="entry name" value="RE57120P"/>
    <property type="match status" value="1"/>
</dbReference>
<feature type="non-terminal residue" evidence="3">
    <location>
        <position position="1"/>
    </location>
</feature>
<dbReference type="Pfam" id="PF02214">
    <property type="entry name" value="BTB_2"/>
    <property type="match status" value="1"/>
</dbReference>
<evidence type="ECO:0000313" key="4">
    <source>
        <dbReference type="Proteomes" id="UP000036987"/>
    </source>
</evidence>
<dbReference type="InterPro" id="IPR003131">
    <property type="entry name" value="T1-type_BTB"/>
</dbReference>
<dbReference type="STRING" id="29655.A0A0K9NXJ5"/>